<evidence type="ECO:0000313" key="2">
    <source>
        <dbReference type="EMBL" id="RIA84284.1"/>
    </source>
</evidence>
<feature type="non-terminal residue" evidence="2">
    <location>
        <position position="1"/>
    </location>
</feature>
<dbReference type="Proteomes" id="UP000265703">
    <property type="component" value="Unassembled WGS sequence"/>
</dbReference>
<protein>
    <submittedName>
        <fullName evidence="2">Uncharacterized protein</fullName>
    </submittedName>
</protein>
<name>A0A397SNS4_9GLOM</name>
<organism evidence="2 3">
    <name type="scientific">Glomus cerebriforme</name>
    <dbReference type="NCBI Taxonomy" id="658196"/>
    <lineage>
        <taxon>Eukaryota</taxon>
        <taxon>Fungi</taxon>
        <taxon>Fungi incertae sedis</taxon>
        <taxon>Mucoromycota</taxon>
        <taxon>Glomeromycotina</taxon>
        <taxon>Glomeromycetes</taxon>
        <taxon>Glomerales</taxon>
        <taxon>Glomeraceae</taxon>
        <taxon>Glomus</taxon>
    </lineage>
</organism>
<reference evidence="2 3" key="1">
    <citation type="submission" date="2018-06" db="EMBL/GenBank/DDBJ databases">
        <title>Comparative genomics reveals the genomic features of Rhizophagus irregularis, R. cerebriforme, R. diaphanum and Gigaspora rosea, and their symbiotic lifestyle signature.</title>
        <authorList>
            <person name="Morin E."/>
            <person name="San Clemente H."/>
            <person name="Chen E.C.H."/>
            <person name="De La Providencia I."/>
            <person name="Hainaut M."/>
            <person name="Kuo A."/>
            <person name="Kohler A."/>
            <person name="Murat C."/>
            <person name="Tang N."/>
            <person name="Roy S."/>
            <person name="Loubradou J."/>
            <person name="Henrissat B."/>
            <person name="Grigoriev I.V."/>
            <person name="Corradi N."/>
            <person name="Roux C."/>
            <person name="Martin F.M."/>
        </authorList>
    </citation>
    <scope>NUCLEOTIDE SEQUENCE [LARGE SCALE GENOMIC DNA]</scope>
    <source>
        <strain evidence="2 3">DAOM 227022</strain>
    </source>
</reference>
<keyword evidence="3" id="KW-1185">Reference proteome</keyword>
<evidence type="ECO:0000313" key="3">
    <source>
        <dbReference type="Proteomes" id="UP000265703"/>
    </source>
</evidence>
<keyword evidence="1" id="KW-0175">Coiled coil</keyword>
<gene>
    <name evidence="2" type="ORF">C1645_784442</name>
</gene>
<feature type="coiled-coil region" evidence="1">
    <location>
        <begin position="81"/>
        <end position="129"/>
    </location>
</feature>
<comment type="caution">
    <text evidence="2">The sequence shown here is derived from an EMBL/GenBank/DDBJ whole genome shotgun (WGS) entry which is preliminary data.</text>
</comment>
<dbReference type="EMBL" id="QKYT01000504">
    <property type="protein sequence ID" value="RIA84284.1"/>
    <property type="molecule type" value="Genomic_DNA"/>
</dbReference>
<dbReference type="AlphaFoldDB" id="A0A397SNS4"/>
<dbReference type="OrthoDB" id="2434658at2759"/>
<accession>A0A397SNS4</accession>
<evidence type="ECO:0000256" key="1">
    <source>
        <dbReference type="SAM" id="Coils"/>
    </source>
</evidence>
<sequence>FIILFNLKFITFYKNPKLKGLKLGYSPHLTTLSVVSTDITDFSFLLNTPNVNEVHLPKQIGGNTHNSFDSAEVARVVRSLIEASQAQSNQLKEELAKLKHLLNQFQQQNTKLNKQLKEQNHQFQELSSILFPNNPYNFTKLKDEIKKFKIQELAPQVRSKRTELERLITNAKNKVEANNTGIIDLISHLKGQLTAYQNILQTKLTQEELNTILDKQTELSQLEKHLKNLQK</sequence>
<proteinExistence type="predicted"/>